<feature type="transmembrane region" description="Helical" evidence="7">
    <location>
        <begin position="29"/>
        <end position="50"/>
    </location>
</feature>
<dbReference type="Pfam" id="PF00420">
    <property type="entry name" value="Oxidored_q2"/>
    <property type="match status" value="1"/>
</dbReference>
<evidence type="ECO:0000313" key="8">
    <source>
        <dbReference type="EMBL" id="MBB4025585.1"/>
    </source>
</evidence>
<dbReference type="GO" id="GO:0030964">
    <property type="term" value="C:NADH dehydrogenase complex"/>
    <property type="evidence" value="ECO:0007669"/>
    <property type="project" value="TreeGrafter"/>
</dbReference>
<keyword evidence="4 7" id="KW-0812">Transmembrane</keyword>
<accession>A0A7W6HV64</accession>
<dbReference type="Gene3D" id="1.10.287.3510">
    <property type="match status" value="1"/>
</dbReference>
<evidence type="ECO:0000256" key="7">
    <source>
        <dbReference type="HAMAP-Rule" id="MF_01456"/>
    </source>
</evidence>
<comment type="subcellular location">
    <subcellularLocation>
        <location evidence="7">Cell membrane</location>
        <topology evidence="7">Multi-pass membrane protein</topology>
    </subcellularLocation>
    <subcellularLocation>
        <location evidence="1">Membrane</location>
        <topology evidence="1">Multi-pass membrane protein</topology>
    </subcellularLocation>
</comment>
<dbReference type="EC" id="7.1.1.-" evidence="7"/>
<evidence type="ECO:0000256" key="3">
    <source>
        <dbReference type="ARBA" id="ARBA00022448"/>
    </source>
</evidence>
<dbReference type="GO" id="GO:0048038">
    <property type="term" value="F:quinone binding"/>
    <property type="evidence" value="ECO:0007669"/>
    <property type="project" value="UniProtKB-KW"/>
</dbReference>
<comment type="function">
    <text evidence="7">NDH-1 shuttles electrons from NADH, via FMN and iron-sulfur (Fe-S) centers, to quinones in the respiratory chain. The immediate electron acceptor for the enzyme in this species is believed to be a menaquinone. Couples the redox reaction to proton translocation (for every two electrons transferred, four hydrogen ions are translocated across the cytoplasmic membrane), and thus conserves the redox energy in a proton gradient.</text>
</comment>
<keyword evidence="7" id="KW-0520">NAD</keyword>
<keyword evidence="5 7" id="KW-1133">Transmembrane helix</keyword>
<evidence type="ECO:0000256" key="1">
    <source>
        <dbReference type="ARBA" id="ARBA00004141"/>
    </source>
</evidence>
<keyword evidence="7" id="KW-0874">Quinone</keyword>
<evidence type="ECO:0000256" key="6">
    <source>
        <dbReference type="ARBA" id="ARBA00023136"/>
    </source>
</evidence>
<organism evidence="8 9">
    <name type="scientific">Butyricimonas faecihominis</name>
    <dbReference type="NCBI Taxonomy" id="1472416"/>
    <lineage>
        <taxon>Bacteria</taxon>
        <taxon>Pseudomonadati</taxon>
        <taxon>Bacteroidota</taxon>
        <taxon>Bacteroidia</taxon>
        <taxon>Bacteroidales</taxon>
        <taxon>Odoribacteraceae</taxon>
        <taxon>Butyricimonas</taxon>
    </lineage>
</organism>
<dbReference type="InterPro" id="IPR039428">
    <property type="entry name" value="NUOK/Mnh_C1-like"/>
</dbReference>
<comment type="similarity">
    <text evidence="2 7">Belongs to the complex I subunit 4L family.</text>
</comment>
<keyword evidence="3 7" id="KW-0813">Transport</keyword>
<dbReference type="NCBIfam" id="NF004320">
    <property type="entry name" value="PRK05715.1-2"/>
    <property type="match status" value="1"/>
</dbReference>
<dbReference type="AlphaFoldDB" id="A0A7W6HV64"/>
<dbReference type="InterPro" id="IPR001133">
    <property type="entry name" value="NADH_UbQ_OxRdtase_chain4L/K"/>
</dbReference>
<dbReference type="PANTHER" id="PTHR11434:SF16">
    <property type="entry name" value="NADH-UBIQUINONE OXIDOREDUCTASE CHAIN 4L"/>
    <property type="match status" value="1"/>
</dbReference>
<evidence type="ECO:0000256" key="2">
    <source>
        <dbReference type="ARBA" id="ARBA00010519"/>
    </source>
</evidence>
<sequence>MELHMEYYLVISTIMLFAGIYGFITRRNLLAVLISIELILNSVDINFAVFNRYLFPEQMEGFFFTLFAIGVSACETAVAIAIIINIYRNIRNIQVKNLNELKEEEQRNGQLKIEN</sequence>
<dbReference type="PANTHER" id="PTHR11434">
    <property type="entry name" value="NADH-UBIQUINONE OXIDOREDUCTASE SUBUNIT ND4L"/>
    <property type="match status" value="1"/>
</dbReference>
<keyword evidence="7" id="KW-1003">Cell membrane</keyword>
<protein>
    <recommendedName>
        <fullName evidence="7">NADH-quinone oxidoreductase subunit K</fullName>
        <ecNumber evidence="7">7.1.1.-</ecNumber>
    </recommendedName>
    <alternativeName>
        <fullName evidence="7">NADH dehydrogenase I subunit K</fullName>
    </alternativeName>
    <alternativeName>
        <fullName evidence="7">NDH-1 subunit K</fullName>
    </alternativeName>
</protein>
<evidence type="ECO:0000313" key="9">
    <source>
        <dbReference type="Proteomes" id="UP000546007"/>
    </source>
</evidence>
<proteinExistence type="inferred from homology"/>
<dbReference type="GO" id="GO:0005886">
    <property type="term" value="C:plasma membrane"/>
    <property type="evidence" value="ECO:0007669"/>
    <property type="project" value="UniProtKB-SubCell"/>
</dbReference>
<keyword evidence="7" id="KW-1278">Translocase</keyword>
<evidence type="ECO:0000256" key="4">
    <source>
        <dbReference type="ARBA" id="ARBA00022692"/>
    </source>
</evidence>
<keyword evidence="6 7" id="KW-0472">Membrane</keyword>
<comment type="catalytic activity">
    <reaction evidence="7">
        <text>a quinone + NADH + 5 H(+)(in) = a quinol + NAD(+) + 4 H(+)(out)</text>
        <dbReference type="Rhea" id="RHEA:57888"/>
        <dbReference type="ChEBI" id="CHEBI:15378"/>
        <dbReference type="ChEBI" id="CHEBI:24646"/>
        <dbReference type="ChEBI" id="CHEBI:57540"/>
        <dbReference type="ChEBI" id="CHEBI:57945"/>
        <dbReference type="ChEBI" id="CHEBI:132124"/>
    </reaction>
</comment>
<evidence type="ECO:0000256" key="5">
    <source>
        <dbReference type="ARBA" id="ARBA00022989"/>
    </source>
</evidence>
<reference evidence="8 9" key="1">
    <citation type="submission" date="2020-08" db="EMBL/GenBank/DDBJ databases">
        <title>Genomic Encyclopedia of Type Strains, Phase IV (KMG-IV): sequencing the most valuable type-strain genomes for metagenomic binning, comparative biology and taxonomic classification.</title>
        <authorList>
            <person name="Goeker M."/>
        </authorList>
    </citation>
    <scope>NUCLEOTIDE SEQUENCE [LARGE SCALE GENOMIC DNA]</scope>
    <source>
        <strain evidence="8 9">DSM 105721</strain>
    </source>
</reference>
<dbReference type="GO" id="GO:0050136">
    <property type="term" value="F:NADH dehydrogenase (quinone) (non-electrogenic) activity"/>
    <property type="evidence" value="ECO:0007669"/>
    <property type="project" value="UniProtKB-UniRule"/>
</dbReference>
<dbReference type="Proteomes" id="UP000546007">
    <property type="component" value="Unassembled WGS sequence"/>
</dbReference>
<feature type="transmembrane region" description="Helical" evidence="7">
    <location>
        <begin position="6"/>
        <end position="24"/>
    </location>
</feature>
<comment type="caution">
    <text evidence="8">The sequence shown here is derived from an EMBL/GenBank/DDBJ whole genome shotgun (WGS) entry which is preliminary data.</text>
</comment>
<feature type="transmembrane region" description="Helical" evidence="7">
    <location>
        <begin position="62"/>
        <end position="87"/>
    </location>
</feature>
<gene>
    <name evidence="7" type="primary">nuoK</name>
    <name evidence="8" type="ORF">GGR14_001369</name>
</gene>
<keyword evidence="9" id="KW-1185">Reference proteome</keyword>
<dbReference type="GO" id="GO:0042773">
    <property type="term" value="P:ATP synthesis coupled electron transport"/>
    <property type="evidence" value="ECO:0007669"/>
    <property type="project" value="InterPro"/>
</dbReference>
<comment type="subunit">
    <text evidence="7">NDH-1 is composed of 14 different subunits. Subunits NuoA, H, J, K, L, M, N constitute the membrane sector of the complex.</text>
</comment>
<dbReference type="HAMAP" id="MF_01456">
    <property type="entry name" value="NDH1_NuoK"/>
    <property type="match status" value="1"/>
</dbReference>
<name>A0A7W6HV64_9BACT</name>
<dbReference type="EMBL" id="JACIES010000003">
    <property type="protein sequence ID" value="MBB4025585.1"/>
    <property type="molecule type" value="Genomic_DNA"/>
</dbReference>